<dbReference type="Gene3D" id="3.50.50.60">
    <property type="entry name" value="FAD/NAD(P)-binding domain"/>
    <property type="match status" value="1"/>
</dbReference>
<dbReference type="PANTHER" id="PTHR13847:SF287">
    <property type="entry name" value="FAD-DEPENDENT OXIDOREDUCTASE DOMAIN-CONTAINING PROTEIN 1"/>
    <property type="match status" value="1"/>
</dbReference>
<dbReference type="EMBL" id="QPGA01000039">
    <property type="protein sequence ID" value="RDE49543.1"/>
    <property type="molecule type" value="Genomic_DNA"/>
</dbReference>
<keyword evidence="2" id="KW-0472">Membrane</keyword>
<evidence type="ECO:0000259" key="3">
    <source>
        <dbReference type="Pfam" id="PF01266"/>
    </source>
</evidence>
<protein>
    <submittedName>
        <fullName evidence="4">FAD-binding oxidoreductase</fullName>
    </submittedName>
</protein>
<evidence type="ECO:0000313" key="5">
    <source>
        <dbReference type="Proteomes" id="UP000253831"/>
    </source>
</evidence>
<organism evidence="4 5">
    <name type="scientific">Candidatus Accumulibacter meliphilus</name>
    <dbReference type="NCBI Taxonomy" id="2211374"/>
    <lineage>
        <taxon>Bacteria</taxon>
        <taxon>Pseudomonadati</taxon>
        <taxon>Pseudomonadota</taxon>
        <taxon>Betaproteobacteria</taxon>
        <taxon>Candidatus Accumulibacter</taxon>
    </lineage>
</organism>
<comment type="caution">
    <text evidence="4">The sequence shown here is derived from an EMBL/GenBank/DDBJ whole genome shotgun (WGS) entry which is preliminary data.</text>
</comment>
<gene>
    <name evidence="4" type="ORF">DVS81_16130</name>
</gene>
<dbReference type="InterPro" id="IPR036188">
    <property type="entry name" value="FAD/NAD-bd_sf"/>
</dbReference>
<name>A0A369XHG2_9PROT</name>
<feature type="transmembrane region" description="Helical" evidence="2">
    <location>
        <begin position="12"/>
        <end position="29"/>
    </location>
</feature>
<dbReference type="GO" id="GO:0016491">
    <property type="term" value="F:oxidoreductase activity"/>
    <property type="evidence" value="ECO:0007669"/>
    <property type="project" value="UniProtKB-KW"/>
</dbReference>
<dbReference type="Pfam" id="PF01266">
    <property type="entry name" value="DAO"/>
    <property type="match status" value="1"/>
</dbReference>
<dbReference type="PANTHER" id="PTHR13847">
    <property type="entry name" value="SARCOSINE DEHYDROGENASE-RELATED"/>
    <property type="match status" value="1"/>
</dbReference>
<feature type="domain" description="FAD dependent oxidoreductase" evidence="3">
    <location>
        <begin position="11"/>
        <end position="353"/>
    </location>
</feature>
<reference evidence="4 5" key="1">
    <citation type="submission" date="2018-05" db="EMBL/GenBank/DDBJ databases">
        <title>Integrated omic analyses show evidence that a Ca. Accumulibacter phosphatis strain performs denitrification under micro-aerobic conditions.</title>
        <authorList>
            <person name="Camejo P.Y."/>
            <person name="Katherine M.D."/>
            <person name="Daniel N.R."/>
        </authorList>
    </citation>
    <scope>NUCLEOTIDE SEQUENCE [LARGE SCALE GENOMIC DNA]</scope>
    <source>
        <strain evidence="4">UW-LDO-IC</strain>
    </source>
</reference>
<dbReference type="SUPFAM" id="SSF51905">
    <property type="entry name" value="FAD/NAD(P)-binding domain"/>
    <property type="match status" value="1"/>
</dbReference>
<sequence length="391" mass="42004">MTDAAAANRADFLIVGAGIAGASVAYWLARHGRVVVLEREEQPGYHSTGRSAALFAESYGTPQVRALTRASRAFFDAPPQGFCDHPLLSARGALIVAMRGQEDLLRVRWQTLSALGETLRLLSPAETCAMLPVLRPEEVIGAIFDPRAADIDVHALHQGYLRGLRQNGGLVVCDAEVSAVQRSQDLWWLDAGGHKYAAPVLVNAAGAWADQIATLAAIAPIGLEPRRRSAFLFAPPENLDTRRWPLTIGVAEDWYFKPDAGLLLGSPANADPVLPHDVQAEELDIATGIYRIEQATTLRIRRPSHRWAGLRSFVADGDLVGGFDPLHRGFFWVAAQGGYGIQTSPAMGESCAALLRGQPIPASLADFGFSAAMLSPQRLMPLAGTSSTRSS</sequence>
<evidence type="ECO:0000313" key="4">
    <source>
        <dbReference type="EMBL" id="RDE49543.1"/>
    </source>
</evidence>
<keyword evidence="2" id="KW-1133">Transmembrane helix</keyword>
<keyword evidence="1" id="KW-0560">Oxidoreductase</keyword>
<evidence type="ECO:0000256" key="1">
    <source>
        <dbReference type="ARBA" id="ARBA00023002"/>
    </source>
</evidence>
<proteinExistence type="predicted"/>
<keyword evidence="2" id="KW-0812">Transmembrane</keyword>
<dbReference type="InterPro" id="IPR006076">
    <property type="entry name" value="FAD-dep_OxRdtase"/>
</dbReference>
<dbReference type="AlphaFoldDB" id="A0A369XHG2"/>
<dbReference type="Gene3D" id="3.30.9.10">
    <property type="entry name" value="D-Amino Acid Oxidase, subunit A, domain 2"/>
    <property type="match status" value="1"/>
</dbReference>
<accession>A0A369XHG2</accession>
<dbReference type="GO" id="GO:0005737">
    <property type="term" value="C:cytoplasm"/>
    <property type="evidence" value="ECO:0007669"/>
    <property type="project" value="TreeGrafter"/>
</dbReference>
<evidence type="ECO:0000256" key="2">
    <source>
        <dbReference type="SAM" id="Phobius"/>
    </source>
</evidence>
<dbReference type="Proteomes" id="UP000253831">
    <property type="component" value="Unassembled WGS sequence"/>
</dbReference>